<sequence length="151" mass="15441">MEAPCAVYASHLAYESAGECHGGVDPNAIAEPNDGPELVPHGQLGVPRSEAGATGHGGGGDLDDPGTIGGEALSSVAAAALSRRTNPAAAGGEADGTVGVDGGISAAPVVVGPHHQLHESISLCLSAAALSSRQRRNKRWWKWQTQRRYFI</sequence>
<name>A0A0A8XZS2_ARUDO</name>
<proteinExistence type="predicted"/>
<dbReference type="EMBL" id="GBRH01279627">
    <property type="protein sequence ID" value="JAD18268.1"/>
    <property type="molecule type" value="Transcribed_RNA"/>
</dbReference>
<organism evidence="2">
    <name type="scientific">Arundo donax</name>
    <name type="common">Giant reed</name>
    <name type="synonym">Donax arundinaceus</name>
    <dbReference type="NCBI Taxonomy" id="35708"/>
    <lineage>
        <taxon>Eukaryota</taxon>
        <taxon>Viridiplantae</taxon>
        <taxon>Streptophyta</taxon>
        <taxon>Embryophyta</taxon>
        <taxon>Tracheophyta</taxon>
        <taxon>Spermatophyta</taxon>
        <taxon>Magnoliopsida</taxon>
        <taxon>Liliopsida</taxon>
        <taxon>Poales</taxon>
        <taxon>Poaceae</taxon>
        <taxon>PACMAD clade</taxon>
        <taxon>Arundinoideae</taxon>
        <taxon>Arundineae</taxon>
        <taxon>Arundo</taxon>
    </lineage>
</organism>
<feature type="region of interest" description="Disordered" evidence="1">
    <location>
        <begin position="25"/>
        <end position="70"/>
    </location>
</feature>
<evidence type="ECO:0000256" key="1">
    <source>
        <dbReference type="SAM" id="MobiDB-lite"/>
    </source>
</evidence>
<reference evidence="2" key="2">
    <citation type="journal article" date="2015" name="Data Brief">
        <title>Shoot transcriptome of the giant reed, Arundo donax.</title>
        <authorList>
            <person name="Barrero R.A."/>
            <person name="Guerrero F.D."/>
            <person name="Moolhuijzen P."/>
            <person name="Goolsby J.A."/>
            <person name="Tidwell J."/>
            <person name="Bellgard S.E."/>
            <person name="Bellgard M.I."/>
        </authorList>
    </citation>
    <scope>NUCLEOTIDE SEQUENCE</scope>
    <source>
        <tissue evidence="2">Shoot tissue taken approximately 20 cm above the soil surface</tissue>
    </source>
</reference>
<reference evidence="2" key="1">
    <citation type="submission" date="2014-09" db="EMBL/GenBank/DDBJ databases">
        <authorList>
            <person name="Magalhaes I.L.F."/>
            <person name="Oliveira U."/>
            <person name="Santos F.R."/>
            <person name="Vidigal T.H.D.A."/>
            <person name="Brescovit A.D."/>
            <person name="Santos A.J."/>
        </authorList>
    </citation>
    <scope>NUCLEOTIDE SEQUENCE</scope>
    <source>
        <tissue evidence="2">Shoot tissue taken approximately 20 cm above the soil surface</tissue>
    </source>
</reference>
<accession>A0A0A8XZS2</accession>
<dbReference type="AlphaFoldDB" id="A0A0A8XZS2"/>
<evidence type="ECO:0000313" key="2">
    <source>
        <dbReference type="EMBL" id="JAD18268.1"/>
    </source>
</evidence>
<protein>
    <submittedName>
        <fullName evidence="2">Uncharacterized protein</fullName>
    </submittedName>
</protein>